<dbReference type="GeneID" id="78086949"/>
<dbReference type="OrthoDB" id="2666806at2"/>
<dbReference type="RefSeq" id="WP_005024370.1">
    <property type="nucleotide sequence ID" value="NZ_KE150239.1"/>
</dbReference>
<comment type="caution">
    <text evidence="1">The sequence shown here is derived from an EMBL/GenBank/DDBJ whole genome shotgun (WGS) entry which is preliminary data.</text>
</comment>
<accession>E5Y253</accession>
<reference evidence="1 2" key="2">
    <citation type="submission" date="2013-04" db="EMBL/GenBank/DDBJ databases">
        <title>The Genome Sequence of Bilophila wadsworthia 3_1_6.</title>
        <authorList>
            <consortium name="The Broad Institute Genomics Platform"/>
            <person name="Earl A."/>
            <person name="Ward D."/>
            <person name="Feldgarden M."/>
            <person name="Gevers D."/>
            <person name="Sibley C."/>
            <person name="Strauss J."/>
            <person name="Allen-Vercoe E."/>
            <person name="Walker B."/>
            <person name="Young S."/>
            <person name="Zeng Q."/>
            <person name="Gargeya S."/>
            <person name="Fitzgerald M."/>
            <person name="Haas B."/>
            <person name="Abouelleil A."/>
            <person name="Allen A.W."/>
            <person name="Alvarado L."/>
            <person name="Arachchi H.M."/>
            <person name="Berlin A.M."/>
            <person name="Chapman S.B."/>
            <person name="Gainer-Dewar J."/>
            <person name="Goldberg J."/>
            <person name="Griggs A."/>
            <person name="Gujja S."/>
            <person name="Hansen M."/>
            <person name="Howarth C."/>
            <person name="Imamovic A."/>
            <person name="Ireland A."/>
            <person name="Larimer J."/>
            <person name="McCowan C."/>
            <person name="Murphy C."/>
            <person name="Pearson M."/>
            <person name="Poon T.W."/>
            <person name="Priest M."/>
            <person name="Roberts A."/>
            <person name="Saif S."/>
            <person name="Shea T."/>
            <person name="Sisk P."/>
            <person name="Sykes S."/>
            <person name="Wortman J."/>
            <person name="Nusbaum C."/>
            <person name="Birren B."/>
        </authorList>
    </citation>
    <scope>NUCLEOTIDE SEQUENCE [LARGE SCALE GENOMIC DNA]</scope>
    <source>
        <strain evidence="1 2">3_1_6</strain>
    </source>
</reference>
<dbReference type="Proteomes" id="UP000006034">
    <property type="component" value="Unassembled WGS sequence"/>
</dbReference>
<dbReference type="EMBL" id="ADCP02000002">
    <property type="protein sequence ID" value="EFV45916.1"/>
    <property type="molecule type" value="Genomic_DNA"/>
</dbReference>
<dbReference type="STRING" id="563192.HMPREF0179_00263"/>
<keyword evidence="2" id="KW-1185">Reference proteome</keyword>
<gene>
    <name evidence="1" type="ORF">HMPREF0179_00263</name>
</gene>
<sequence length="106" mass="11154">MHISTVRIRSVETASGFIVINEADFDPSKHQLWNSEVTTATPEPSSAEPNANKPLDLMTLTELRDHAKAHGIAIPATITAKADVLAHVLAASGACAENETAGLPQA</sequence>
<organism evidence="1 2">
    <name type="scientific">Bilophila wadsworthia (strain 3_1_6)</name>
    <dbReference type="NCBI Taxonomy" id="563192"/>
    <lineage>
        <taxon>Bacteria</taxon>
        <taxon>Pseudomonadati</taxon>
        <taxon>Thermodesulfobacteriota</taxon>
        <taxon>Desulfovibrionia</taxon>
        <taxon>Desulfovibrionales</taxon>
        <taxon>Desulfovibrionaceae</taxon>
        <taxon>Bilophila</taxon>
    </lineage>
</organism>
<dbReference type="HOGENOM" id="CLU_2285992_0_0_7"/>
<name>E5Y253_BILW3</name>
<dbReference type="AlphaFoldDB" id="E5Y253"/>
<reference evidence="1 2" key="1">
    <citation type="submission" date="2010-10" db="EMBL/GenBank/DDBJ databases">
        <authorList>
            <consortium name="The Broad Institute Genome Sequencing Platform"/>
            <person name="Ward D."/>
            <person name="Earl A."/>
            <person name="Feldgarden M."/>
            <person name="Young S.K."/>
            <person name="Gargeya S."/>
            <person name="Zeng Q."/>
            <person name="Alvarado L."/>
            <person name="Berlin A."/>
            <person name="Bochicchio J."/>
            <person name="Chapman S.B."/>
            <person name="Chen Z."/>
            <person name="Freedman E."/>
            <person name="Gellesch M."/>
            <person name="Goldberg J."/>
            <person name="Griggs A."/>
            <person name="Gujja S."/>
            <person name="Heilman E."/>
            <person name="Heiman D."/>
            <person name="Howarth C."/>
            <person name="Mehta T."/>
            <person name="Neiman D."/>
            <person name="Pearson M."/>
            <person name="Roberts A."/>
            <person name="Saif S."/>
            <person name="Shea T."/>
            <person name="Shenoy N."/>
            <person name="Sisk P."/>
            <person name="Stolte C."/>
            <person name="Sykes S."/>
            <person name="White J."/>
            <person name="Yandava C."/>
            <person name="Allen-Vercoe E."/>
            <person name="Sibley C."/>
            <person name="Ambrose C.E."/>
            <person name="Strauss J."/>
            <person name="Daigneault M."/>
            <person name="Haas B."/>
            <person name="Nusbaum C."/>
            <person name="Birren B."/>
        </authorList>
    </citation>
    <scope>NUCLEOTIDE SEQUENCE [LARGE SCALE GENOMIC DNA]</scope>
    <source>
        <strain evidence="1 2">3_1_6</strain>
    </source>
</reference>
<dbReference type="eggNOG" id="ENOG5031DP2">
    <property type="taxonomic scope" value="Bacteria"/>
</dbReference>
<evidence type="ECO:0000313" key="1">
    <source>
        <dbReference type="EMBL" id="EFV45916.1"/>
    </source>
</evidence>
<proteinExistence type="predicted"/>
<evidence type="ECO:0008006" key="3">
    <source>
        <dbReference type="Google" id="ProtNLM"/>
    </source>
</evidence>
<protein>
    <recommendedName>
        <fullName evidence="3">Rho termination factor N-terminal domain-containing protein</fullName>
    </recommendedName>
</protein>
<evidence type="ECO:0000313" key="2">
    <source>
        <dbReference type="Proteomes" id="UP000006034"/>
    </source>
</evidence>